<dbReference type="InterPro" id="IPR036987">
    <property type="entry name" value="SRA-YDG_sf"/>
</dbReference>
<dbReference type="SMART" id="SM00249">
    <property type="entry name" value="PHD"/>
    <property type="match status" value="1"/>
</dbReference>
<dbReference type="InterPro" id="IPR003105">
    <property type="entry name" value="SRA_YDG"/>
</dbReference>
<dbReference type="Gene3D" id="3.30.40.10">
    <property type="entry name" value="Zinc/RING finger domain, C3HC4 (zinc finger)"/>
    <property type="match status" value="1"/>
</dbReference>
<dbReference type="PROSITE" id="PS00518">
    <property type="entry name" value="ZF_RING_1"/>
    <property type="match status" value="1"/>
</dbReference>
<dbReference type="InterPro" id="IPR021991">
    <property type="entry name" value="TTD_dom"/>
</dbReference>
<dbReference type="EMBL" id="HBUF01587838">
    <property type="protein sequence ID" value="CAG6772398.1"/>
    <property type="molecule type" value="Transcribed_RNA"/>
</dbReference>
<feature type="region of interest" description="Disordered" evidence="14">
    <location>
        <begin position="79"/>
        <end position="120"/>
    </location>
</feature>
<protein>
    <recommendedName>
        <fullName evidence="3">RING-type E3 ubiquitin transferase</fullName>
        <ecNumber evidence="3">2.3.2.27</ecNumber>
    </recommendedName>
</protein>
<dbReference type="InterPro" id="IPR011011">
    <property type="entry name" value="Znf_FYVE_PHD"/>
</dbReference>
<keyword evidence="7" id="KW-0833">Ubl conjugation pathway</keyword>
<name>A0A8D9AT95_9HEMI</name>
<evidence type="ECO:0000256" key="14">
    <source>
        <dbReference type="SAM" id="MobiDB-lite"/>
    </source>
</evidence>
<dbReference type="PROSITE" id="PS50016">
    <property type="entry name" value="ZF_PHD_2"/>
    <property type="match status" value="1"/>
</dbReference>
<comment type="pathway">
    <text evidence="2">Protein modification; protein ubiquitination.</text>
</comment>
<dbReference type="SMART" id="SM00466">
    <property type="entry name" value="SRA"/>
    <property type="match status" value="1"/>
</dbReference>
<accession>A0A8D9AT95</accession>
<evidence type="ECO:0000256" key="12">
    <source>
        <dbReference type="PROSITE-ProRule" id="PRU00175"/>
    </source>
</evidence>
<evidence type="ECO:0000259" key="17">
    <source>
        <dbReference type="PROSITE" id="PS50089"/>
    </source>
</evidence>
<organism evidence="19">
    <name type="scientific">Cacopsylla melanoneura</name>
    <dbReference type="NCBI Taxonomy" id="428564"/>
    <lineage>
        <taxon>Eukaryota</taxon>
        <taxon>Metazoa</taxon>
        <taxon>Ecdysozoa</taxon>
        <taxon>Arthropoda</taxon>
        <taxon>Hexapoda</taxon>
        <taxon>Insecta</taxon>
        <taxon>Pterygota</taxon>
        <taxon>Neoptera</taxon>
        <taxon>Paraneoptera</taxon>
        <taxon>Hemiptera</taxon>
        <taxon>Sternorrhyncha</taxon>
        <taxon>Psylloidea</taxon>
        <taxon>Psyllidae</taxon>
        <taxon>Psyllinae</taxon>
        <taxon>Cacopsylla</taxon>
    </lineage>
</organism>
<dbReference type="SUPFAM" id="SSF57850">
    <property type="entry name" value="RING/U-box"/>
    <property type="match status" value="1"/>
</dbReference>
<feature type="compositionally biased region" description="Low complexity" evidence="14">
    <location>
        <begin position="100"/>
        <end position="116"/>
    </location>
</feature>
<evidence type="ECO:0000256" key="7">
    <source>
        <dbReference type="ARBA" id="ARBA00022786"/>
    </source>
</evidence>
<evidence type="ECO:0000256" key="8">
    <source>
        <dbReference type="ARBA" id="ARBA00022833"/>
    </source>
</evidence>
<evidence type="ECO:0000256" key="4">
    <source>
        <dbReference type="ARBA" id="ARBA00022679"/>
    </source>
</evidence>
<keyword evidence="8" id="KW-0862">Zinc</keyword>
<evidence type="ECO:0000256" key="11">
    <source>
        <dbReference type="ARBA" id="ARBA00023306"/>
    </source>
</evidence>
<dbReference type="PROSITE" id="PS50053">
    <property type="entry name" value="UBIQUITIN_2"/>
    <property type="match status" value="1"/>
</dbReference>
<comment type="subcellular location">
    <subcellularLocation>
        <location evidence="13">Nucleus</location>
    </subcellularLocation>
</comment>
<evidence type="ECO:0000259" key="16">
    <source>
        <dbReference type="PROSITE" id="PS50053"/>
    </source>
</evidence>
<dbReference type="InterPro" id="IPR001841">
    <property type="entry name" value="Znf_RING"/>
</dbReference>
<evidence type="ECO:0000259" key="18">
    <source>
        <dbReference type="PROSITE" id="PS51015"/>
    </source>
</evidence>
<evidence type="ECO:0000256" key="10">
    <source>
        <dbReference type="ARBA" id="ARBA00023242"/>
    </source>
</evidence>
<feature type="domain" description="YDG" evidence="18">
    <location>
        <begin position="422"/>
        <end position="585"/>
    </location>
</feature>
<dbReference type="Pfam" id="PF13920">
    <property type="entry name" value="zf-C3HC4_3"/>
    <property type="match status" value="1"/>
</dbReference>
<evidence type="ECO:0000256" key="2">
    <source>
        <dbReference type="ARBA" id="ARBA00004906"/>
    </source>
</evidence>
<reference evidence="19" key="1">
    <citation type="submission" date="2021-05" db="EMBL/GenBank/DDBJ databases">
        <authorList>
            <person name="Alioto T."/>
            <person name="Alioto T."/>
            <person name="Gomez Garrido J."/>
        </authorList>
    </citation>
    <scope>NUCLEOTIDE SEQUENCE</scope>
</reference>
<feature type="compositionally biased region" description="Basic and acidic residues" evidence="14">
    <location>
        <begin position="620"/>
        <end position="643"/>
    </location>
</feature>
<keyword evidence="10 13" id="KW-0539">Nucleus</keyword>
<dbReference type="Gene3D" id="2.30.30.140">
    <property type="match status" value="1"/>
</dbReference>
<dbReference type="GO" id="GO:0044027">
    <property type="term" value="P:negative regulation of gene expression via chromosomal CpG island methylation"/>
    <property type="evidence" value="ECO:0007669"/>
    <property type="project" value="TreeGrafter"/>
</dbReference>
<keyword evidence="5" id="KW-0479">Metal-binding</keyword>
<dbReference type="EMBL" id="HBUF01587839">
    <property type="protein sequence ID" value="CAG6772399.1"/>
    <property type="molecule type" value="Transcribed_RNA"/>
</dbReference>
<dbReference type="CDD" id="cd20387">
    <property type="entry name" value="Tudor_UHRF_rpt1"/>
    <property type="match status" value="1"/>
</dbReference>
<evidence type="ECO:0000259" key="15">
    <source>
        <dbReference type="PROSITE" id="PS50016"/>
    </source>
</evidence>
<dbReference type="InterPro" id="IPR029071">
    <property type="entry name" value="Ubiquitin-like_domsf"/>
</dbReference>
<dbReference type="FunFam" id="2.30.280.10:FF:000001">
    <property type="entry name" value="E3 ubiquitin-protein ligase UHRF1 isoform 1"/>
    <property type="match status" value="1"/>
</dbReference>
<feature type="domain" description="Ubiquitin-like" evidence="16">
    <location>
        <begin position="1"/>
        <end position="73"/>
    </location>
</feature>
<dbReference type="InterPro" id="IPR015947">
    <property type="entry name" value="PUA-like_sf"/>
</dbReference>
<dbReference type="InterPro" id="IPR019787">
    <property type="entry name" value="Znf_PHD-finger"/>
</dbReference>
<dbReference type="Pfam" id="PF02182">
    <property type="entry name" value="SAD_SRA"/>
    <property type="match status" value="1"/>
</dbReference>
<keyword evidence="11" id="KW-0131">Cell cycle</keyword>
<dbReference type="PROSITE" id="PS50089">
    <property type="entry name" value="ZF_RING_2"/>
    <property type="match status" value="2"/>
</dbReference>
<dbReference type="InterPro" id="IPR001965">
    <property type="entry name" value="Znf_PHD"/>
</dbReference>
<feature type="domain" description="PHD-type" evidence="15">
    <location>
        <begin position="318"/>
        <end position="369"/>
    </location>
</feature>
<evidence type="ECO:0000313" key="19">
    <source>
        <dbReference type="EMBL" id="CAG6772398.1"/>
    </source>
</evidence>
<dbReference type="InterPro" id="IPR013083">
    <property type="entry name" value="Znf_RING/FYVE/PHD"/>
</dbReference>
<dbReference type="Pfam" id="PF00628">
    <property type="entry name" value="PHD"/>
    <property type="match status" value="1"/>
</dbReference>
<evidence type="ECO:0000256" key="6">
    <source>
        <dbReference type="ARBA" id="ARBA00022771"/>
    </source>
</evidence>
<dbReference type="GO" id="GO:0003677">
    <property type="term" value="F:DNA binding"/>
    <property type="evidence" value="ECO:0007669"/>
    <property type="project" value="UniProtKB-KW"/>
</dbReference>
<dbReference type="CDD" id="cd15525">
    <property type="entry name" value="PHD_UHRF1_2"/>
    <property type="match status" value="1"/>
</dbReference>
<dbReference type="AlphaFoldDB" id="A0A8D9AT95"/>
<sequence length="767" mass="86879">MYVKIKSLDGSKNCVLVLSKRTTIGDMKTQIDETLDVPISKQRLFYKGKQLEDEYMLFDYDVKLNDVIQLMIKADVEKDTQSKDDNSSKENVEPNAKKPSANAEATSSTTNESSSESAEDFVDLKPATSKYYKVGDYVDAILASEGAWFESQITHILIDITKDEPYSEDDIVFKVIYLKYKDDGSSTLKFDDIRPLAKHLITEFTEDLLGVRVMGNYNTEEPRDRGYWHDMVIEKKQGRRLNTDITATVYIGKKNSETRLENCKIKFVKELYKIEEPKLLTERTTEDEECMTTEPKTLRLIVPDCSTCDDIETKKCKDCGCALCAGKTSPDKLIVCEECQHYFHIWCLKPPLETIPEDDEWFCPGCKRDTSEVIAPGQKLKDSKKKARMASSKSTSTRDWGKGMACVGRTKVCTIVPSDHFGPIPGIEVGQTFLYRVQASEAGVHRPHVSGIHGREDVGAFSLVLSGGYEDDVDDGDSFLYTGSGGRDLSGNRRTNVQSSDQTLTRMNKALAKNCNAPLDDEKGNEAVNWKKGKPVRVMRNANAAKHSKYAPKEGNRYDGIYKIVKYYPVKGSSNFIVWRYQLRRDDPDPAPWTEEGKKRIKDLGLQMIYPEGYEEAQAAKEASKSMKRKGSDDKDSTTEAKSKKVKHEYTLPLSIQEHIKNDTAHSSVWDEIKELCQEGQKQVLEFIQEKFLCIICQELVFKPVTLDCVHSFCHDCLKRAFKIDSESCNSCPYCRKEIDKSVLETQSNDSLQNILNVLFPGYNNGR</sequence>
<dbReference type="PANTHER" id="PTHR14140:SF45">
    <property type="entry name" value="RING-TYPE E3 UBIQUITIN TRANSFERASE"/>
    <property type="match status" value="1"/>
</dbReference>
<dbReference type="SMART" id="SM00213">
    <property type="entry name" value="UBQ"/>
    <property type="match status" value="1"/>
</dbReference>
<dbReference type="Gene3D" id="2.30.280.10">
    <property type="entry name" value="SRA-YDG"/>
    <property type="match status" value="1"/>
</dbReference>
<dbReference type="GO" id="GO:0005634">
    <property type="term" value="C:nucleus"/>
    <property type="evidence" value="ECO:0007669"/>
    <property type="project" value="UniProtKB-SubCell"/>
</dbReference>
<evidence type="ECO:0000256" key="1">
    <source>
        <dbReference type="ARBA" id="ARBA00000900"/>
    </source>
</evidence>
<dbReference type="SUPFAM" id="SSF54236">
    <property type="entry name" value="Ubiquitin-like"/>
    <property type="match status" value="1"/>
</dbReference>
<dbReference type="Gene3D" id="3.10.20.90">
    <property type="entry name" value="Phosphatidylinositol 3-kinase Catalytic Subunit, Chain A, domain 1"/>
    <property type="match status" value="1"/>
</dbReference>
<evidence type="ECO:0000256" key="13">
    <source>
        <dbReference type="PROSITE-ProRule" id="PRU00358"/>
    </source>
</evidence>
<dbReference type="InterPro" id="IPR045134">
    <property type="entry name" value="UHRF1/2-like"/>
</dbReference>
<proteinExistence type="predicted"/>
<dbReference type="PANTHER" id="PTHR14140">
    <property type="entry name" value="E3 UBIQUITIN-PROTEIN LIGASE UHRF-RELATED"/>
    <property type="match status" value="1"/>
</dbReference>
<dbReference type="SUPFAM" id="SSF57903">
    <property type="entry name" value="FYVE/PHD zinc finger"/>
    <property type="match status" value="1"/>
</dbReference>
<dbReference type="SUPFAM" id="SSF88697">
    <property type="entry name" value="PUA domain-like"/>
    <property type="match status" value="1"/>
</dbReference>
<keyword evidence="6 12" id="KW-0863">Zinc-finger</keyword>
<dbReference type="UniPathway" id="UPA00143"/>
<keyword evidence="4" id="KW-0808">Transferase</keyword>
<evidence type="ECO:0000256" key="3">
    <source>
        <dbReference type="ARBA" id="ARBA00012483"/>
    </source>
</evidence>
<dbReference type="Pfam" id="PF00240">
    <property type="entry name" value="ubiquitin"/>
    <property type="match status" value="1"/>
</dbReference>
<feature type="region of interest" description="Disordered" evidence="14">
    <location>
        <begin position="620"/>
        <end position="646"/>
    </location>
</feature>
<dbReference type="Gene3D" id="2.30.30.1150">
    <property type="match status" value="1"/>
</dbReference>
<feature type="domain" description="RING-type" evidence="17">
    <location>
        <begin position="694"/>
        <end position="736"/>
    </location>
</feature>
<dbReference type="InterPro" id="IPR000626">
    <property type="entry name" value="Ubiquitin-like_dom"/>
</dbReference>
<dbReference type="GO" id="GO:0008270">
    <property type="term" value="F:zinc ion binding"/>
    <property type="evidence" value="ECO:0007669"/>
    <property type="project" value="UniProtKB-KW"/>
</dbReference>
<dbReference type="SMART" id="SM00184">
    <property type="entry name" value="RING"/>
    <property type="match status" value="2"/>
</dbReference>
<dbReference type="Pfam" id="PF12148">
    <property type="entry name" value="TTD"/>
    <property type="match status" value="1"/>
</dbReference>
<dbReference type="InterPro" id="IPR017907">
    <property type="entry name" value="Znf_RING_CS"/>
</dbReference>
<feature type="compositionally biased region" description="Basic and acidic residues" evidence="14">
    <location>
        <begin position="79"/>
        <end position="96"/>
    </location>
</feature>
<dbReference type="GO" id="GO:0061630">
    <property type="term" value="F:ubiquitin protein ligase activity"/>
    <property type="evidence" value="ECO:0007669"/>
    <property type="project" value="UniProtKB-EC"/>
</dbReference>
<evidence type="ECO:0000256" key="5">
    <source>
        <dbReference type="ARBA" id="ARBA00022723"/>
    </source>
</evidence>
<comment type="catalytic activity">
    <reaction evidence="1">
        <text>S-ubiquitinyl-[E2 ubiquitin-conjugating enzyme]-L-cysteine + [acceptor protein]-L-lysine = [E2 ubiquitin-conjugating enzyme]-L-cysteine + N(6)-ubiquitinyl-[acceptor protein]-L-lysine.</text>
        <dbReference type="EC" id="2.3.2.27"/>
    </reaction>
</comment>
<dbReference type="GO" id="GO:0016567">
    <property type="term" value="P:protein ubiquitination"/>
    <property type="evidence" value="ECO:0007669"/>
    <property type="project" value="UniProtKB-UniPathway"/>
</dbReference>
<evidence type="ECO:0000256" key="9">
    <source>
        <dbReference type="ARBA" id="ARBA00023125"/>
    </source>
</evidence>
<dbReference type="PROSITE" id="PS51015">
    <property type="entry name" value="YDG"/>
    <property type="match status" value="1"/>
</dbReference>
<keyword evidence="9" id="KW-0238">DNA-binding</keyword>
<feature type="domain" description="RING-type" evidence="17">
    <location>
        <begin position="321"/>
        <end position="367"/>
    </location>
</feature>
<dbReference type="EC" id="2.3.2.27" evidence="3"/>